<proteinExistence type="predicted"/>
<protein>
    <submittedName>
        <fullName evidence="1">Uncharacterized protein</fullName>
    </submittedName>
</protein>
<sequence length="138" mass="15151">MLVSSRPRGRASTITWGKNQNGRTRLVIGSGSARRGKLRHRHPLIDLKIRLLESEESAIDVPKRDKTIALALPSGLVKDYDGLLELAVSREEGVEALGGGVLPESPNEELLLGDITIERRRAHRVIGNSFLGDIEELV</sequence>
<dbReference type="InParanoid" id="A0A2P5BAD7"/>
<organism evidence="1 2">
    <name type="scientific">Trema orientale</name>
    <name type="common">Charcoal tree</name>
    <name type="synonym">Celtis orientalis</name>
    <dbReference type="NCBI Taxonomy" id="63057"/>
    <lineage>
        <taxon>Eukaryota</taxon>
        <taxon>Viridiplantae</taxon>
        <taxon>Streptophyta</taxon>
        <taxon>Embryophyta</taxon>
        <taxon>Tracheophyta</taxon>
        <taxon>Spermatophyta</taxon>
        <taxon>Magnoliopsida</taxon>
        <taxon>eudicotyledons</taxon>
        <taxon>Gunneridae</taxon>
        <taxon>Pentapetalae</taxon>
        <taxon>rosids</taxon>
        <taxon>fabids</taxon>
        <taxon>Rosales</taxon>
        <taxon>Cannabaceae</taxon>
        <taxon>Trema</taxon>
    </lineage>
</organism>
<dbReference type="EMBL" id="JXTC01000567">
    <property type="protein sequence ID" value="PON45748.1"/>
    <property type="molecule type" value="Genomic_DNA"/>
</dbReference>
<name>A0A2P5BAD7_TREOI</name>
<reference evidence="2" key="1">
    <citation type="submission" date="2016-06" db="EMBL/GenBank/DDBJ databases">
        <title>Parallel loss of symbiosis genes in relatives of nitrogen-fixing non-legume Parasponia.</title>
        <authorList>
            <person name="Van Velzen R."/>
            <person name="Holmer R."/>
            <person name="Bu F."/>
            <person name="Rutten L."/>
            <person name="Van Zeijl A."/>
            <person name="Liu W."/>
            <person name="Santuari L."/>
            <person name="Cao Q."/>
            <person name="Sharma T."/>
            <person name="Shen D."/>
            <person name="Roswanjaya Y."/>
            <person name="Wardhani T."/>
            <person name="Kalhor M.S."/>
            <person name="Jansen J."/>
            <person name="Van den Hoogen J."/>
            <person name="Gungor B."/>
            <person name="Hartog M."/>
            <person name="Hontelez J."/>
            <person name="Verver J."/>
            <person name="Yang W.-C."/>
            <person name="Schijlen E."/>
            <person name="Repin R."/>
            <person name="Schilthuizen M."/>
            <person name="Schranz E."/>
            <person name="Heidstra R."/>
            <person name="Miyata K."/>
            <person name="Fedorova E."/>
            <person name="Kohlen W."/>
            <person name="Bisseling T."/>
            <person name="Smit S."/>
            <person name="Geurts R."/>
        </authorList>
    </citation>
    <scope>NUCLEOTIDE SEQUENCE [LARGE SCALE GENOMIC DNA]</scope>
    <source>
        <strain evidence="2">cv. RG33-2</strain>
    </source>
</reference>
<evidence type="ECO:0000313" key="1">
    <source>
        <dbReference type="EMBL" id="PON45748.1"/>
    </source>
</evidence>
<dbReference type="Proteomes" id="UP000237000">
    <property type="component" value="Unassembled WGS sequence"/>
</dbReference>
<evidence type="ECO:0000313" key="2">
    <source>
        <dbReference type="Proteomes" id="UP000237000"/>
    </source>
</evidence>
<comment type="caution">
    <text evidence="1">The sequence shown here is derived from an EMBL/GenBank/DDBJ whole genome shotgun (WGS) entry which is preliminary data.</text>
</comment>
<dbReference type="AlphaFoldDB" id="A0A2P5BAD7"/>
<accession>A0A2P5BAD7</accession>
<gene>
    <name evidence="1" type="ORF">TorRG33x02_328140</name>
</gene>
<keyword evidence="2" id="KW-1185">Reference proteome</keyword>